<proteinExistence type="predicted"/>
<feature type="region of interest" description="Disordered" evidence="4">
    <location>
        <begin position="213"/>
        <end position="238"/>
    </location>
</feature>
<evidence type="ECO:0000256" key="3">
    <source>
        <dbReference type="SAM" id="Coils"/>
    </source>
</evidence>
<dbReference type="CDD" id="cd19757">
    <property type="entry name" value="Bbox1"/>
    <property type="match status" value="1"/>
</dbReference>
<comment type="caution">
    <text evidence="6">The sequence shown here is derived from an EMBL/GenBank/DDBJ whole genome shotgun (WGS) entry which is preliminary data.</text>
</comment>
<keyword evidence="2" id="KW-0862">Zinc</keyword>
<evidence type="ECO:0000256" key="2">
    <source>
        <dbReference type="PROSITE-ProRule" id="PRU00024"/>
    </source>
</evidence>
<dbReference type="InterPro" id="IPR000315">
    <property type="entry name" value="Znf_B-box"/>
</dbReference>
<keyword evidence="7" id="KW-1185">Reference proteome</keyword>
<dbReference type="Gene3D" id="1.20.5.340">
    <property type="match status" value="1"/>
</dbReference>
<gene>
    <name evidence="6" type="ORF">MEDL_4666</name>
</gene>
<feature type="compositionally biased region" description="Polar residues" evidence="4">
    <location>
        <begin position="1"/>
        <end position="12"/>
    </location>
</feature>
<dbReference type="Pfam" id="PF01576">
    <property type="entry name" value="Myosin_tail_1"/>
    <property type="match status" value="1"/>
</dbReference>
<dbReference type="InterPro" id="IPR002928">
    <property type="entry name" value="Myosin_tail"/>
</dbReference>
<dbReference type="GO" id="GO:0016459">
    <property type="term" value="C:myosin complex"/>
    <property type="evidence" value="ECO:0007669"/>
    <property type="project" value="InterPro"/>
</dbReference>
<dbReference type="GO" id="GO:0008270">
    <property type="term" value="F:zinc ion binding"/>
    <property type="evidence" value="ECO:0007669"/>
    <property type="project" value="UniProtKB-KW"/>
</dbReference>
<evidence type="ECO:0000256" key="4">
    <source>
        <dbReference type="SAM" id="MobiDB-lite"/>
    </source>
</evidence>
<dbReference type="PROSITE" id="PS50119">
    <property type="entry name" value="ZF_BBOX"/>
    <property type="match status" value="1"/>
</dbReference>
<keyword evidence="2" id="KW-0479">Metal-binding</keyword>
<reference evidence="6" key="1">
    <citation type="submission" date="2021-03" db="EMBL/GenBank/DDBJ databases">
        <authorList>
            <person name="Bekaert M."/>
        </authorList>
    </citation>
    <scope>NUCLEOTIDE SEQUENCE</scope>
</reference>
<dbReference type="EMBL" id="CAJPWZ010000288">
    <property type="protein sequence ID" value="CAG2189274.1"/>
    <property type="molecule type" value="Genomic_DNA"/>
</dbReference>
<dbReference type="AlphaFoldDB" id="A0A8S3Q222"/>
<accession>A0A8S3Q222</accession>
<protein>
    <submittedName>
        <fullName evidence="6">MYH9s</fullName>
    </submittedName>
</protein>
<evidence type="ECO:0000259" key="5">
    <source>
        <dbReference type="PROSITE" id="PS50119"/>
    </source>
</evidence>
<evidence type="ECO:0000313" key="7">
    <source>
        <dbReference type="Proteomes" id="UP000683360"/>
    </source>
</evidence>
<name>A0A8S3Q222_MYTED</name>
<organism evidence="6 7">
    <name type="scientific">Mytilus edulis</name>
    <name type="common">Blue mussel</name>
    <dbReference type="NCBI Taxonomy" id="6550"/>
    <lineage>
        <taxon>Eukaryota</taxon>
        <taxon>Metazoa</taxon>
        <taxon>Spiralia</taxon>
        <taxon>Lophotrochozoa</taxon>
        <taxon>Mollusca</taxon>
        <taxon>Bivalvia</taxon>
        <taxon>Autobranchia</taxon>
        <taxon>Pteriomorphia</taxon>
        <taxon>Mytilida</taxon>
        <taxon>Mytiloidea</taxon>
        <taxon>Mytilidae</taxon>
        <taxon>Mytilinae</taxon>
        <taxon>Mytilus</taxon>
    </lineage>
</organism>
<keyword evidence="2" id="KW-0863">Zinc-finger</keyword>
<keyword evidence="1 3" id="KW-0175">Coiled coil</keyword>
<feature type="domain" description="B box-type" evidence="5">
    <location>
        <begin position="240"/>
        <end position="285"/>
    </location>
</feature>
<dbReference type="Proteomes" id="UP000683360">
    <property type="component" value="Unassembled WGS sequence"/>
</dbReference>
<feature type="compositionally biased region" description="Basic and acidic residues" evidence="4">
    <location>
        <begin position="19"/>
        <end position="39"/>
    </location>
</feature>
<feature type="region of interest" description="Disordered" evidence="4">
    <location>
        <begin position="1"/>
        <end position="46"/>
    </location>
</feature>
<dbReference type="SUPFAM" id="SSF90257">
    <property type="entry name" value="Myosin rod fragments"/>
    <property type="match status" value="1"/>
</dbReference>
<evidence type="ECO:0000256" key="1">
    <source>
        <dbReference type="ARBA" id="ARBA00023054"/>
    </source>
</evidence>
<feature type="compositionally biased region" description="Polar residues" evidence="4">
    <location>
        <begin position="220"/>
        <end position="238"/>
    </location>
</feature>
<sequence length="319" mass="36017">MMFQSKDLTNAEASVLQERSQKREDALKDLKKSSKDSQIQHEGNFKSSLEKVKQKLEHENADLANDLKAVQIAKQESERRRRQVEQNCRELTVKLTEMERMQLDSTNRASKLQNKLDQVTVQLEQTDAKLVQASAKNSSLEAQLAEANNELDQVTVQLEQTDAKLVQASAKNSSLEAQLAKDNALAGQRQCDCFGPESAAMNKAIKRDQEKEIVEKTDTSEPQTSCTTQLQTPKESTAQTPTNSCVFCDNKGIFYCYDCKLAFCKPCRDNHDKLPQSRTHSVTDLKSVNPSAVKLRCELHKSEYTFSALHAIHWFVIYA</sequence>
<feature type="coiled-coil region" evidence="3">
    <location>
        <begin position="46"/>
        <end position="178"/>
    </location>
</feature>
<evidence type="ECO:0000313" key="6">
    <source>
        <dbReference type="EMBL" id="CAG2189274.1"/>
    </source>
</evidence>